<feature type="compositionally biased region" description="Gly residues" evidence="1">
    <location>
        <begin position="116"/>
        <end position="130"/>
    </location>
</feature>
<sequence>MTTVQERSVAGSAPTLHTVPVSGEIRTIACREGSSGIFSGGISGLYQGYRFGSTVPEDRECVMEVPHGTLTFVLRQQIVTPLPPRPAEHPFRDGRDPFAEKSAGPPGAGGPPGPGGPGGHHGPPGAGGPPGTENGKPIFKKVHYMESMLRVDPERSTGIFSGATGEFEIEAPNYRMPGHLVVDTADGELRLNFLEKGSRDTLSADLWVDGDRSTGIYRGASGRLRFDLKVTPPFFGEGTYSGTLVLERDASADR</sequence>
<feature type="compositionally biased region" description="Basic and acidic residues" evidence="1">
    <location>
        <begin position="86"/>
        <end position="99"/>
    </location>
</feature>
<dbReference type="EMBL" id="QUAK01000232">
    <property type="protein sequence ID" value="RFU82786.1"/>
    <property type="molecule type" value="Genomic_DNA"/>
</dbReference>
<comment type="caution">
    <text evidence="2">The sequence shown here is derived from an EMBL/GenBank/DDBJ whole genome shotgun (WGS) entry which is preliminary data.</text>
</comment>
<reference evidence="2 3" key="1">
    <citation type="submission" date="2018-08" db="EMBL/GenBank/DDBJ databases">
        <title>Isolation, diversity and antifungal activity of Actinobacteria from wheat.</title>
        <authorList>
            <person name="Han C."/>
        </authorList>
    </citation>
    <scope>NUCLEOTIDE SEQUENCE [LARGE SCALE GENOMIC DNA]</scope>
    <source>
        <strain evidence="2 3">NEAU-YY421</strain>
    </source>
</reference>
<proteinExistence type="predicted"/>
<accession>A0A372LVT1</accession>
<protein>
    <submittedName>
        <fullName evidence="2">Uncharacterized protein</fullName>
    </submittedName>
</protein>
<feature type="region of interest" description="Disordered" evidence="1">
    <location>
        <begin position="83"/>
        <end position="137"/>
    </location>
</feature>
<evidence type="ECO:0000313" key="3">
    <source>
        <dbReference type="Proteomes" id="UP000263094"/>
    </source>
</evidence>
<dbReference type="Proteomes" id="UP000263094">
    <property type="component" value="Unassembled WGS sequence"/>
</dbReference>
<evidence type="ECO:0000256" key="1">
    <source>
        <dbReference type="SAM" id="MobiDB-lite"/>
    </source>
</evidence>
<gene>
    <name evidence="2" type="ORF">DY218_31045</name>
</gene>
<name>A0A372LVT1_9ACTN</name>
<keyword evidence="3" id="KW-1185">Reference proteome</keyword>
<dbReference type="AlphaFoldDB" id="A0A372LVT1"/>
<evidence type="ECO:0000313" key="2">
    <source>
        <dbReference type="EMBL" id="RFU82786.1"/>
    </source>
</evidence>
<dbReference type="RefSeq" id="WP_128559481.1">
    <property type="nucleotide sequence ID" value="NZ_QUAK01000232.1"/>
</dbReference>
<organism evidence="2 3">
    <name type="scientific">Streptomyces triticagri</name>
    <dbReference type="NCBI Taxonomy" id="2293568"/>
    <lineage>
        <taxon>Bacteria</taxon>
        <taxon>Bacillati</taxon>
        <taxon>Actinomycetota</taxon>
        <taxon>Actinomycetes</taxon>
        <taxon>Kitasatosporales</taxon>
        <taxon>Streptomycetaceae</taxon>
        <taxon>Streptomyces</taxon>
    </lineage>
</organism>